<proteinExistence type="predicted"/>
<evidence type="ECO:0000259" key="3">
    <source>
        <dbReference type="Pfam" id="PF00535"/>
    </source>
</evidence>
<evidence type="ECO:0000256" key="1">
    <source>
        <dbReference type="SAM" id="Coils"/>
    </source>
</evidence>
<dbReference type="Pfam" id="PF00535">
    <property type="entry name" value="Glycos_transf_2"/>
    <property type="match status" value="1"/>
</dbReference>
<dbReference type="Pfam" id="PF13692">
    <property type="entry name" value="Glyco_trans_1_4"/>
    <property type="match status" value="1"/>
</dbReference>
<sequence>MADFMVPAAAQDATTTEPGSTADSAPMPRLIAWGLGVRDEGSLSPEAQARIEVSAVRGPISASELKLGMNVPIGDPGLLMPALYSPRRNEHAASRTICIPHFHDRRTDAAILAASQCDLVLRASIPNDLHEIERFIDSLTSADFVLCGSLHAAILAVAYGVPFAYWDSGNIDLPIKWKDFSASIGIDAPFAATLDEGRKIWSGQIEGHIQLPPLGKLLASAPYIIRPDALLKVARHILARHTDQPACMAQLSAMIDAFGEKAEHFQQIADEATESDHHLRLLTTAYEAKMAELQQSLIAAEQAATEARKALADSEAAVADLESRHTQQIRELNLQLEDIHRQLGHENQRAQLGQELSSRLDLLRGKLGEKAAHAQLVQEVTAHLEQLQRELDNKAGLDAYAQDMQRRLHDLQHLYDATVGSLSWRVTAPLRNFLSRHPGAWRRMKRFVSILKAPSRLGAARRKAIIKQSCLFDADWYLESNADVRESRQNPLDHYVAYGAAEGRSPRRLFDVQYYLGQTRDRHAASRNPLLHYIKRGRRAGLAYSPIFAELSNLAFSEESNPVVSIIIPTYGQVDFTAQCLLSIYQSKPKVSFEIIVAEDASGDPDVQRLRAVKNINLIERKQNLGFLRSCNDAARVARGEYIFLLNNDTQVLPDALDELVAVFAAWPEKVGMAGARLLYPGGMLQEAGGLIWKDGAGDNFGKFDDANKHQFSYHRRADYISGAAIMIPKPLWEQLEGFDEHYLPAYCEDSDLAFRIRQAGHEVVYVSTASVVHFEGISHGRDLTQGIKAYQVENTKRLRERWKEVFLSEQAAHGDRSIRARDRAMHRKVTLVIDHYVPEPDKDAGSRTMTAFIEQLVASGRVVKFWPDNRHRSPYTTRFARMGVEVIYGPWIPSFEEWIQANGGDIDEVLLSRPQISVRYIDELNRHTRARLVYYGHDLHHARMAMEAQVNNDAAKAEEAEEMRELEMSVWKKVDVTLYPSQDEIDEVRRLAPDIHSRVVSPYAFDVDTAQPLSLKGRRNIVFVAGFSHPPNVAAAIWFCEKVFPLVRARLGDIKLSLVGSNPTQQVQGLATRNIEVTGFVSDAELTKRYSGARMAVAPLHYGAGVKLKVVEALKEGVPLVTTTVGAQGLHGVEAVCDVMDGPEAFAEAVIRLLRDDALWAERSAAQRKYVLEHFSKHRMTGDLEAAFAGMV</sequence>
<dbReference type="Pfam" id="PF04230">
    <property type="entry name" value="PS_pyruv_trans"/>
    <property type="match status" value="1"/>
</dbReference>
<dbReference type="SUPFAM" id="SSF53448">
    <property type="entry name" value="Nucleotide-diphospho-sugar transferases"/>
    <property type="match status" value="1"/>
</dbReference>
<dbReference type="EMBL" id="NEVM01000005">
    <property type="protein sequence ID" value="OZI32028.1"/>
    <property type="molecule type" value="Genomic_DNA"/>
</dbReference>
<dbReference type="Gene3D" id="3.40.50.2000">
    <property type="entry name" value="Glycogen Phosphorylase B"/>
    <property type="match status" value="1"/>
</dbReference>
<dbReference type="CDD" id="cd03801">
    <property type="entry name" value="GT4_PimA-like"/>
    <property type="match status" value="1"/>
</dbReference>
<dbReference type="InterPro" id="IPR007345">
    <property type="entry name" value="Polysacch_pyruvyl_Trfase"/>
</dbReference>
<dbReference type="PANTHER" id="PTHR43179:SF7">
    <property type="entry name" value="RHAMNOSYLTRANSFERASE WBBL"/>
    <property type="match status" value="1"/>
</dbReference>
<reference evidence="6" key="1">
    <citation type="submission" date="2017-05" db="EMBL/GenBank/DDBJ databases">
        <title>Complete and WGS of Bordetella genogroups.</title>
        <authorList>
            <person name="Spilker T."/>
            <person name="Lipuma J."/>
        </authorList>
    </citation>
    <scope>NUCLEOTIDE SEQUENCE [LARGE SCALE GENOMIC DNA]</scope>
    <source>
        <strain evidence="6">AU16122</strain>
    </source>
</reference>
<gene>
    <name evidence="5" type="ORF">CAL29_29780</name>
</gene>
<keyword evidence="6" id="KW-1185">Reference proteome</keyword>
<evidence type="ECO:0000313" key="6">
    <source>
        <dbReference type="Proteomes" id="UP000216020"/>
    </source>
</evidence>
<comment type="caution">
    <text evidence="5">The sequence shown here is derived from an EMBL/GenBank/DDBJ whole genome shotgun (WGS) entry which is preliminary data.</text>
</comment>
<organism evidence="5 6">
    <name type="scientific">Bordetella genomosp. 10</name>
    <dbReference type="NCBI Taxonomy" id="1416804"/>
    <lineage>
        <taxon>Bacteria</taxon>
        <taxon>Pseudomonadati</taxon>
        <taxon>Pseudomonadota</taxon>
        <taxon>Betaproteobacteria</taxon>
        <taxon>Burkholderiales</taxon>
        <taxon>Alcaligenaceae</taxon>
        <taxon>Bordetella</taxon>
    </lineage>
</organism>
<dbReference type="CDD" id="cd04186">
    <property type="entry name" value="GT_2_like_c"/>
    <property type="match status" value="1"/>
</dbReference>
<feature type="coiled-coil region" evidence="1">
    <location>
        <begin position="283"/>
        <end position="397"/>
    </location>
</feature>
<dbReference type="SUPFAM" id="SSF53756">
    <property type="entry name" value="UDP-Glycosyltransferase/glycogen phosphorylase"/>
    <property type="match status" value="1"/>
</dbReference>
<feature type="region of interest" description="Disordered" evidence="2">
    <location>
        <begin position="1"/>
        <end position="26"/>
    </location>
</feature>
<dbReference type="InterPro" id="IPR029044">
    <property type="entry name" value="Nucleotide-diphossugar_trans"/>
</dbReference>
<evidence type="ECO:0000259" key="4">
    <source>
        <dbReference type="Pfam" id="PF04230"/>
    </source>
</evidence>
<evidence type="ECO:0000256" key="2">
    <source>
        <dbReference type="SAM" id="MobiDB-lite"/>
    </source>
</evidence>
<keyword evidence="1" id="KW-0175">Coiled coil</keyword>
<dbReference type="InterPro" id="IPR001173">
    <property type="entry name" value="Glyco_trans_2-like"/>
</dbReference>
<dbReference type="Gene3D" id="3.90.550.10">
    <property type="entry name" value="Spore Coat Polysaccharide Biosynthesis Protein SpsA, Chain A"/>
    <property type="match status" value="1"/>
</dbReference>
<feature type="domain" description="Polysaccharide pyruvyl transferase" evidence="4">
    <location>
        <begin position="55"/>
        <end position="164"/>
    </location>
</feature>
<dbReference type="PANTHER" id="PTHR43179">
    <property type="entry name" value="RHAMNOSYLTRANSFERASE WBBL"/>
    <property type="match status" value="1"/>
</dbReference>
<dbReference type="AlphaFoldDB" id="A0A261S3V7"/>
<accession>A0A261S3V7</accession>
<dbReference type="Proteomes" id="UP000216020">
    <property type="component" value="Unassembled WGS sequence"/>
</dbReference>
<protein>
    <submittedName>
        <fullName evidence="5">Uncharacterized protein</fullName>
    </submittedName>
</protein>
<name>A0A261S3V7_9BORD</name>
<evidence type="ECO:0000313" key="5">
    <source>
        <dbReference type="EMBL" id="OZI32028.1"/>
    </source>
</evidence>
<feature type="domain" description="Glycosyltransferase 2-like" evidence="3">
    <location>
        <begin position="565"/>
        <end position="666"/>
    </location>
</feature>
<feature type="compositionally biased region" description="Polar residues" evidence="2">
    <location>
        <begin position="12"/>
        <end position="23"/>
    </location>
</feature>